<dbReference type="PANTHER" id="PTHR31111">
    <property type="entry name" value="BNAA05G37150D PROTEIN-RELATED"/>
    <property type="match status" value="1"/>
</dbReference>
<protein>
    <recommendedName>
        <fullName evidence="2">F-box associated beta-propeller type 3 domain-containing protein</fullName>
    </recommendedName>
</protein>
<dbReference type="Proteomes" id="UP001237642">
    <property type="component" value="Unassembled WGS sequence"/>
</dbReference>
<evidence type="ECO:0000313" key="3">
    <source>
        <dbReference type="EMBL" id="KAK1352980.1"/>
    </source>
</evidence>
<keyword evidence="1" id="KW-0812">Transmembrane</keyword>
<proteinExistence type="predicted"/>
<comment type="caution">
    <text evidence="3">The sequence shown here is derived from an EMBL/GenBank/DDBJ whole genome shotgun (WGS) entry which is preliminary data.</text>
</comment>
<feature type="domain" description="F-box associated beta-propeller type 3" evidence="2">
    <location>
        <begin position="24"/>
        <end position="274"/>
    </location>
</feature>
<dbReference type="Pfam" id="PF08268">
    <property type="entry name" value="FBA_3"/>
    <property type="match status" value="1"/>
</dbReference>
<dbReference type="PANTHER" id="PTHR31111:SF136">
    <property type="entry name" value="F-BOX ASSOCIATED DOMAIN-CONTAINING PROTEIN"/>
    <property type="match status" value="1"/>
</dbReference>
<name>A0AAD8LWC8_9APIA</name>
<accession>A0AAD8LWC8</accession>
<keyword evidence="1" id="KW-1133">Transmembrane helix</keyword>
<gene>
    <name evidence="3" type="ORF">POM88_052818</name>
</gene>
<reference evidence="3" key="2">
    <citation type="submission" date="2023-05" db="EMBL/GenBank/DDBJ databases">
        <authorList>
            <person name="Schelkunov M.I."/>
        </authorList>
    </citation>
    <scope>NUCLEOTIDE SEQUENCE</scope>
    <source>
        <strain evidence="3">Hsosn_3</strain>
        <tissue evidence="3">Leaf</tissue>
    </source>
</reference>
<dbReference type="InterPro" id="IPR017451">
    <property type="entry name" value="F-box-assoc_interact_dom"/>
</dbReference>
<evidence type="ECO:0000259" key="2">
    <source>
        <dbReference type="Pfam" id="PF08268"/>
    </source>
</evidence>
<sequence length="307" mass="35778">MHPTVIDLSIRKIFGYPSSVNLYIIACQVTGWIVAFRYEKSRRTQPSIIYQMYNPVTGQHIVVPQPKRNRRRRGKQWHGHALILAQKTNQLKLLEFCNINGERQVAHIQAIGTNEWRSIGEVPCQRRGFHQPVLLNGQCHWFDIDKCVINCFNVEEEVFEAVYETPYFEYSLYPEFGLLHGCLCLTTHSHQTEVWVMKEYGIRDSWTRTFVFDDIPFVKSLTCLENGEILMLGDHRRYRENKYATIICYNPRSRNCTRINVGDEVKDEEETLPQPDFFEVMQDSLSDAGVCAKDMTFKIGGLKLLSE</sequence>
<dbReference type="EMBL" id="JAUIZM010000014">
    <property type="protein sequence ID" value="KAK1352980.1"/>
    <property type="molecule type" value="Genomic_DNA"/>
</dbReference>
<feature type="transmembrane region" description="Helical" evidence="1">
    <location>
        <begin position="20"/>
        <end position="38"/>
    </location>
</feature>
<keyword evidence="4" id="KW-1185">Reference proteome</keyword>
<keyword evidence="1" id="KW-0472">Membrane</keyword>
<dbReference type="NCBIfam" id="TIGR01640">
    <property type="entry name" value="F_box_assoc_1"/>
    <property type="match status" value="1"/>
</dbReference>
<organism evidence="3 4">
    <name type="scientific">Heracleum sosnowskyi</name>
    <dbReference type="NCBI Taxonomy" id="360622"/>
    <lineage>
        <taxon>Eukaryota</taxon>
        <taxon>Viridiplantae</taxon>
        <taxon>Streptophyta</taxon>
        <taxon>Embryophyta</taxon>
        <taxon>Tracheophyta</taxon>
        <taxon>Spermatophyta</taxon>
        <taxon>Magnoliopsida</taxon>
        <taxon>eudicotyledons</taxon>
        <taxon>Gunneridae</taxon>
        <taxon>Pentapetalae</taxon>
        <taxon>asterids</taxon>
        <taxon>campanulids</taxon>
        <taxon>Apiales</taxon>
        <taxon>Apiaceae</taxon>
        <taxon>Apioideae</taxon>
        <taxon>apioid superclade</taxon>
        <taxon>Tordylieae</taxon>
        <taxon>Tordyliinae</taxon>
        <taxon>Heracleum</taxon>
    </lineage>
</organism>
<dbReference type="InterPro" id="IPR013187">
    <property type="entry name" value="F-box-assoc_dom_typ3"/>
</dbReference>
<reference evidence="3" key="1">
    <citation type="submission" date="2023-02" db="EMBL/GenBank/DDBJ databases">
        <title>Genome of toxic invasive species Heracleum sosnowskyi carries increased number of genes despite the absence of recent whole-genome duplications.</title>
        <authorList>
            <person name="Schelkunov M."/>
            <person name="Shtratnikova V."/>
            <person name="Makarenko M."/>
            <person name="Klepikova A."/>
            <person name="Omelchenko D."/>
            <person name="Novikova G."/>
            <person name="Obukhova E."/>
            <person name="Bogdanov V."/>
            <person name="Penin A."/>
            <person name="Logacheva M."/>
        </authorList>
    </citation>
    <scope>NUCLEOTIDE SEQUENCE</scope>
    <source>
        <strain evidence="3">Hsosn_3</strain>
        <tissue evidence="3">Leaf</tissue>
    </source>
</reference>
<dbReference type="AlphaFoldDB" id="A0AAD8LWC8"/>
<evidence type="ECO:0000256" key="1">
    <source>
        <dbReference type="SAM" id="Phobius"/>
    </source>
</evidence>
<evidence type="ECO:0000313" key="4">
    <source>
        <dbReference type="Proteomes" id="UP001237642"/>
    </source>
</evidence>